<reference evidence="3 4" key="1">
    <citation type="submission" date="2016-10" db="EMBL/GenBank/DDBJ databases">
        <authorList>
            <person name="de Groot N.N."/>
        </authorList>
    </citation>
    <scope>NUCLEOTIDE SEQUENCE [LARGE SCALE GENOMIC DNA]</scope>
    <source>
        <strain evidence="3 4">DSM 22012</strain>
    </source>
</reference>
<evidence type="ECO:0000313" key="4">
    <source>
        <dbReference type="Proteomes" id="UP000236745"/>
    </source>
</evidence>
<dbReference type="EC" id="2.7.8.-" evidence="1"/>
<keyword evidence="1" id="KW-0443">Lipid metabolism</keyword>
<proteinExistence type="inferred from homology"/>
<dbReference type="PANTHER" id="PTHR21248:SF22">
    <property type="entry name" value="PHOSPHOLIPASE D"/>
    <property type="match status" value="1"/>
</dbReference>
<keyword evidence="4" id="KW-1185">Reference proteome</keyword>
<keyword evidence="1" id="KW-0808">Transferase</keyword>
<feature type="active site" evidence="1">
    <location>
        <position position="318"/>
    </location>
</feature>
<sequence>MPQRKPDHRRRHHAQLSAGWSGFVTGNQLTLLQNGEEYFPALEAAFDRARYEIHLQTYLYENDATGQRVAAALQRAALRGVKVCVLIDGFGSRNLPRQMRERMRSDGVNLLIYRPKISPWTFRRKRLRRMHRKIVTVDREIAFVGGINIVGDRTANDDQAPRYDYAVAVEGPLVEAIRLAAQRLWSRLAWLSLHKEMAHRTKMPASTFTGGSMSAAFLLRDNIRHRRDIEAAYLQAIRQAQSEILLAHAYFLPGLEFRHALIGAVQRGVRVVLLLQGKVEYRLEYYAVRALYGCLLDNGIEIYEYRKSFLHAKVAVVDDHWATIGSSNIDPFSLLLSLEANLVVDNDAFGAGVARRLKETVQTDGWRIRAEGWQQQPTYIRVFSWLSYGLLRLMRGISGYERENGRARSQ</sequence>
<dbReference type="AlphaFoldDB" id="A0A1H6DU44"/>
<feature type="active site" evidence="1">
    <location>
        <position position="133"/>
    </location>
</feature>
<dbReference type="HAMAP" id="MF_01917">
    <property type="entry name" value="Cardiolipin_synth_ClsB"/>
    <property type="match status" value="1"/>
</dbReference>
<dbReference type="Gene3D" id="3.30.870.10">
    <property type="entry name" value="Endonuclease Chain A"/>
    <property type="match status" value="2"/>
</dbReference>
<dbReference type="GO" id="GO:0008808">
    <property type="term" value="F:cardiolipin synthase activity"/>
    <property type="evidence" value="ECO:0007669"/>
    <property type="project" value="InterPro"/>
</dbReference>
<feature type="active site" evidence="1">
    <location>
        <position position="138"/>
    </location>
</feature>
<dbReference type="InterPro" id="IPR001736">
    <property type="entry name" value="PLipase_D/transphosphatidylase"/>
</dbReference>
<dbReference type="PANTHER" id="PTHR21248">
    <property type="entry name" value="CARDIOLIPIN SYNTHASE"/>
    <property type="match status" value="1"/>
</dbReference>
<dbReference type="InterPro" id="IPR030872">
    <property type="entry name" value="Cardiolipin_synth_ClsB"/>
</dbReference>
<keyword evidence="1" id="KW-1003">Cell membrane</keyword>
<dbReference type="InterPro" id="IPR025202">
    <property type="entry name" value="PLD-like_dom"/>
</dbReference>
<dbReference type="CDD" id="cd09110">
    <property type="entry name" value="PLDc_CLS_1"/>
    <property type="match status" value="1"/>
</dbReference>
<comment type="catalytic activity">
    <reaction evidence="1">
        <text>2 a 1,2-diacyl-sn-glycero-3-phospho-(1'-sn-glycerol) = a cardiolipin + glycerol</text>
        <dbReference type="Rhea" id="RHEA:31451"/>
        <dbReference type="ChEBI" id="CHEBI:17754"/>
        <dbReference type="ChEBI" id="CHEBI:62237"/>
        <dbReference type="ChEBI" id="CHEBI:64716"/>
    </reaction>
</comment>
<gene>
    <name evidence="1" type="primary">clsB</name>
    <name evidence="3" type="ORF">SAMN05444390_11028</name>
</gene>
<dbReference type="GO" id="GO:0005886">
    <property type="term" value="C:plasma membrane"/>
    <property type="evidence" value="ECO:0007669"/>
    <property type="project" value="UniProtKB-SubCell"/>
</dbReference>
<accession>A0A1H6DU44</accession>
<dbReference type="GO" id="GO:0032049">
    <property type="term" value="P:cardiolipin biosynthetic process"/>
    <property type="evidence" value="ECO:0007669"/>
    <property type="project" value="InterPro"/>
</dbReference>
<evidence type="ECO:0000256" key="1">
    <source>
        <dbReference type="HAMAP-Rule" id="MF_01917"/>
    </source>
</evidence>
<keyword evidence="1" id="KW-0472">Membrane</keyword>
<evidence type="ECO:0000259" key="2">
    <source>
        <dbReference type="PROSITE" id="PS50035"/>
    </source>
</evidence>
<dbReference type="SUPFAM" id="SSF56024">
    <property type="entry name" value="Phospholipase D/nuclease"/>
    <property type="match status" value="2"/>
</dbReference>
<dbReference type="NCBIfam" id="NF008427">
    <property type="entry name" value="PRK11263.1"/>
    <property type="match status" value="1"/>
</dbReference>
<keyword evidence="1" id="KW-0594">Phospholipid biosynthesis</keyword>
<feature type="domain" description="PLD phosphodiesterase" evidence="2">
    <location>
        <begin position="126"/>
        <end position="153"/>
    </location>
</feature>
<dbReference type="EMBL" id="FNVQ01000010">
    <property type="protein sequence ID" value="SEG88798.1"/>
    <property type="molecule type" value="Genomic_DNA"/>
</dbReference>
<dbReference type="RefSeq" id="WP_104005908.1">
    <property type="nucleotide sequence ID" value="NZ_FNVQ01000010.1"/>
</dbReference>
<name>A0A1H6DU44_9GAMM</name>
<dbReference type="Pfam" id="PF13091">
    <property type="entry name" value="PLDc_2"/>
    <property type="match status" value="2"/>
</dbReference>
<feature type="domain" description="PLD phosphodiesterase" evidence="2">
    <location>
        <begin position="306"/>
        <end position="333"/>
    </location>
</feature>
<dbReference type="SMART" id="SM00155">
    <property type="entry name" value="PLDc"/>
    <property type="match status" value="2"/>
</dbReference>
<feature type="active site" evidence="1">
    <location>
        <position position="131"/>
    </location>
</feature>
<comment type="function">
    <text evidence="1">Catalyzes the phosphatidyl group transfer from one phosphatidylglycerol molecule to another to form cardiolipin (CL) (diphosphatidylglycerol) and glycerol.</text>
</comment>
<organism evidence="3 4">
    <name type="scientific">Marinobacterium lutimaris</name>
    <dbReference type="NCBI Taxonomy" id="568106"/>
    <lineage>
        <taxon>Bacteria</taxon>
        <taxon>Pseudomonadati</taxon>
        <taxon>Pseudomonadota</taxon>
        <taxon>Gammaproteobacteria</taxon>
        <taxon>Oceanospirillales</taxon>
        <taxon>Oceanospirillaceae</taxon>
        <taxon>Marinobacterium</taxon>
    </lineage>
</organism>
<dbReference type="OrthoDB" id="9762009at2"/>
<dbReference type="PROSITE" id="PS50035">
    <property type="entry name" value="PLD"/>
    <property type="match status" value="2"/>
</dbReference>
<comment type="subcellular location">
    <subcellularLocation>
        <location evidence="1">Cell membrane</location>
        <topology evidence="1">Peripheral membrane protein</topology>
    </subcellularLocation>
</comment>
<feature type="active site" evidence="1">
    <location>
        <position position="313"/>
    </location>
</feature>
<keyword evidence="1" id="KW-1208">Phospholipid metabolism</keyword>
<keyword evidence="1" id="KW-0444">Lipid biosynthesis</keyword>
<feature type="active site" evidence="1">
    <location>
        <position position="311"/>
    </location>
</feature>
<protein>
    <recommendedName>
        <fullName evidence="1">Cardiolipin synthase B</fullName>
        <shortName evidence="1">CL synthase</shortName>
        <ecNumber evidence="1">2.7.8.-</ecNumber>
    </recommendedName>
</protein>
<evidence type="ECO:0000313" key="3">
    <source>
        <dbReference type="EMBL" id="SEG88798.1"/>
    </source>
</evidence>
<comment type="similarity">
    <text evidence="1">Belongs to the phospholipase D family. Cardiolipin synthase subfamily. ClsB sub-subfamily.</text>
</comment>
<dbReference type="CDD" id="cd09159">
    <property type="entry name" value="PLDc_ybhO_like_2"/>
    <property type="match status" value="1"/>
</dbReference>
<dbReference type="Proteomes" id="UP000236745">
    <property type="component" value="Unassembled WGS sequence"/>
</dbReference>